<keyword evidence="1" id="KW-0472">Membrane</keyword>
<evidence type="ECO:0000313" key="3">
    <source>
        <dbReference type="Proteomes" id="UP000297597"/>
    </source>
</evidence>
<feature type="transmembrane region" description="Helical" evidence="1">
    <location>
        <begin position="30"/>
        <end position="53"/>
    </location>
</feature>
<feature type="transmembrane region" description="Helical" evidence="1">
    <location>
        <begin position="6"/>
        <end position="23"/>
    </location>
</feature>
<keyword evidence="1" id="KW-1133">Transmembrane helix</keyword>
<dbReference type="NCBIfam" id="NF041644">
    <property type="entry name" value="CBO0543_fam"/>
    <property type="match status" value="1"/>
</dbReference>
<keyword evidence="1" id="KW-0812">Transmembrane</keyword>
<evidence type="ECO:0000256" key="1">
    <source>
        <dbReference type="SAM" id="Phobius"/>
    </source>
</evidence>
<gene>
    <name evidence="2" type="ORF">Pmgp_03556</name>
</gene>
<protein>
    <submittedName>
        <fullName evidence="2">Uncharacterized protein</fullName>
    </submittedName>
</protein>
<organism evidence="2 3">
    <name type="scientific">Pelotomaculum propionicicum</name>
    <dbReference type="NCBI Taxonomy" id="258475"/>
    <lineage>
        <taxon>Bacteria</taxon>
        <taxon>Bacillati</taxon>
        <taxon>Bacillota</taxon>
        <taxon>Clostridia</taxon>
        <taxon>Eubacteriales</taxon>
        <taxon>Desulfotomaculaceae</taxon>
        <taxon>Pelotomaculum</taxon>
    </lineage>
</organism>
<feature type="transmembrane region" description="Helical" evidence="1">
    <location>
        <begin position="128"/>
        <end position="148"/>
    </location>
</feature>
<reference evidence="2 3" key="1">
    <citation type="journal article" date="2018" name="Environ. Microbiol.">
        <title>Novel energy conservation strategies and behaviour of Pelotomaculum schinkii driving syntrophic propionate catabolism.</title>
        <authorList>
            <person name="Hidalgo-Ahumada C.A.P."/>
            <person name="Nobu M.K."/>
            <person name="Narihiro T."/>
            <person name="Tamaki H."/>
            <person name="Liu W.T."/>
            <person name="Kamagata Y."/>
            <person name="Stams A.J.M."/>
            <person name="Imachi H."/>
            <person name="Sousa D.Z."/>
        </authorList>
    </citation>
    <scope>NUCLEOTIDE SEQUENCE [LARGE SCALE GENOMIC DNA]</scope>
    <source>
        <strain evidence="2 3">MGP</strain>
    </source>
</reference>
<comment type="caution">
    <text evidence="2">The sequence shown here is derived from an EMBL/GenBank/DDBJ whole genome shotgun (WGS) entry which is preliminary data.</text>
</comment>
<dbReference type="EMBL" id="QFFZ01000071">
    <property type="protein sequence ID" value="TEB08884.1"/>
    <property type="molecule type" value="Genomic_DNA"/>
</dbReference>
<proteinExistence type="predicted"/>
<feature type="transmembrane region" description="Helical" evidence="1">
    <location>
        <begin position="59"/>
        <end position="83"/>
    </location>
</feature>
<dbReference type="InterPro" id="IPR048147">
    <property type="entry name" value="CBO0543-like"/>
</dbReference>
<sequence>MTAEEWIQYGAMVVAITALILKWKGMKKFVAVGLFASFYANLWCFIAAHYHLWNYHANVIVPAVTDFSLSANFVVVPIIAMFWVRYCPLRFKEMILWAFLCTTVLTGGEVIIERFTEVLKYHSGYDWYYSYVLWFFSWFIWYGFHLWLNDWRRDLDSFFK</sequence>
<accession>A0A4Y7RIR4</accession>
<feature type="transmembrane region" description="Helical" evidence="1">
    <location>
        <begin position="95"/>
        <end position="116"/>
    </location>
</feature>
<name>A0A4Y7RIR4_9FIRM</name>
<dbReference type="AlphaFoldDB" id="A0A4Y7RIR4"/>
<keyword evidence="3" id="KW-1185">Reference proteome</keyword>
<evidence type="ECO:0000313" key="2">
    <source>
        <dbReference type="EMBL" id="TEB08884.1"/>
    </source>
</evidence>
<dbReference type="Proteomes" id="UP000297597">
    <property type="component" value="Unassembled WGS sequence"/>
</dbReference>
<dbReference type="RefSeq" id="WP_205078091.1">
    <property type="nucleotide sequence ID" value="NZ_QFFZ01000071.1"/>
</dbReference>